<gene>
    <name evidence="1" type="ORF">VaNZ11_008450</name>
</gene>
<comment type="caution">
    <text evidence="1">The sequence shown here is derived from an EMBL/GenBank/DDBJ whole genome shotgun (WGS) entry which is preliminary data.</text>
</comment>
<reference evidence="1 2" key="1">
    <citation type="journal article" date="2023" name="IScience">
        <title>Expanded male sex-determining region conserved during the evolution of homothallism in the green alga Volvox.</title>
        <authorList>
            <person name="Yamamoto K."/>
            <person name="Matsuzaki R."/>
            <person name="Mahakham W."/>
            <person name="Heman W."/>
            <person name="Sekimoto H."/>
            <person name="Kawachi M."/>
            <person name="Minakuchi Y."/>
            <person name="Toyoda A."/>
            <person name="Nozaki H."/>
        </authorList>
    </citation>
    <scope>NUCLEOTIDE SEQUENCE [LARGE SCALE GENOMIC DNA]</scope>
    <source>
        <strain evidence="1 2">NIES-4468</strain>
    </source>
</reference>
<accession>A0ABQ5S574</accession>
<proteinExistence type="predicted"/>
<organism evidence="1 2">
    <name type="scientific">Volvox africanus</name>
    <dbReference type="NCBI Taxonomy" id="51714"/>
    <lineage>
        <taxon>Eukaryota</taxon>
        <taxon>Viridiplantae</taxon>
        <taxon>Chlorophyta</taxon>
        <taxon>core chlorophytes</taxon>
        <taxon>Chlorophyceae</taxon>
        <taxon>CS clade</taxon>
        <taxon>Chlamydomonadales</taxon>
        <taxon>Volvocaceae</taxon>
        <taxon>Volvox</taxon>
    </lineage>
</organism>
<dbReference type="Proteomes" id="UP001165090">
    <property type="component" value="Unassembled WGS sequence"/>
</dbReference>
<name>A0ABQ5S574_9CHLO</name>
<keyword evidence="2" id="KW-1185">Reference proteome</keyword>
<evidence type="ECO:0000313" key="1">
    <source>
        <dbReference type="EMBL" id="GLI65037.1"/>
    </source>
</evidence>
<protein>
    <submittedName>
        <fullName evidence="1">Uncharacterized protein</fullName>
    </submittedName>
</protein>
<evidence type="ECO:0000313" key="2">
    <source>
        <dbReference type="Proteomes" id="UP001165090"/>
    </source>
</evidence>
<sequence length="104" mass="12201">MPAHETLHEAPHREIHYGFDDVRHPPCYFFYIQDDRLEWKEDASEDTNGVCSTFCEDGGGHYFDIHVGPFGFGQQVSREVMAEFWRRFGIPKKHVDAVTRGRTW</sequence>
<dbReference type="EMBL" id="BSDZ01000021">
    <property type="protein sequence ID" value="GLI65037.1"/>
    <property type="molecule type" value="Genomic_DNA"/>
</dbReference>